<protein>
    <submittedName>
        <fullName evidence="3">Uncharacterized protein</fullName>
    </submittedName>
</protein>
<keyword evidence="2" id="KW-1185">Reference proteome</keyword>
<accession>A0A1I7WST2</accession>
<proteinExistence type="predicted"/>
<evidence type="ECO:0000256" key="1">
    <source>
        <dbReference type="SAM" id="MobiDB-lite"/>
    </source>
</evidence>
<dbReference type="WBParaSite" id="Hba_08152">
    <property type="protein sequence ID" value="Hba_08152"/>
    <property type="gene ID" value="Hba_08152"/>
</dbReference>
<evidence type="ECO:0000313" key="3">
    <source>
        <dbReference type="WBParaSite" id="Hba_08152"/>
    </source>
</evidence>
<evidence type="ECO:0000313" key="2">
    <source>
        <dbReference type="Proteomes" id="UP000095283"/>
    </source>
</evidence>
<dbReference type="AlphaFoldDB" id="A0A1I7WST2"/>
<sequence>MEVGPLDSSPMSLTAFTVWSVSETSRIEHVTPIGRRFSGSLRRNRSRRAEGRRGVIGHVYKSG</sequence>
<organism evidence="2 3">
    <name type="scientific">Heterorhabditis bacteriophora</name>
    <name type="common">Entomopathogenic nematode worm</name>
    <dbReference type="NCBI Taxonomy" id="37862"/>
    <lineage>
        <taxon>Eukaryota</taxon>
        <taxon>Metazoa</taxon>
        <taxon>Ecdysozoa</taxon>
        <taxon>Nematoda</taxon>
        <taxon>Chromadorea</taxon>
        <taxon>Rhabditida</taxon>
        <taxon>Rhabditina</taxon>
        <taxon>Rhabditomorpha</taxon>
        <taxon>Strongyloidea</taxon>
        <taxon>Heterorhabditidae</taxon>
        <taxon>Heterorhabditis</taxon>
    </lineage>
</organism>
<feature type="region of interest" description="Disordered" evidence="1">
    <location>
        <begin position="44"/>
        <end position="63"/>
    </location>
</feature>
<dbReference type="Proteomes" id="UP000095283">
    <property type="component" value="Unplaced"/>
</dbReference>
<name>A0A1I7WST2_HETBA</name>
<reference evidence="3" key="1">
    <citation type="submission" date="2016-11" db="UniProtKB">
        <authorList>
            <consortium name="WormBaseParasite"/>
        </authorList>
    </citation>
    <scope>IDENTIFICATION</scope>
</reference>